<dbReference type="KEGG" id="jli:EXU32_06410"/>
<dbReference type="CDD" id="cd00609">
    <property type="entry name" value="AAT_like"/>
    <property type="match status" value="1"/>
</dbReference>
<dbReference type="SMART" id="SM00345">
    <property type="entry name" value="HTH_GNTR"/>
    <property type="match status" value="1"/>
</dbReference>
<dbReference type="InterPro" id="IPR051446">
    <property type="entry name" value="HTH_trans_reg/aminotransferase"/>
</dbReference>
<dbReference type="InterPro" id="IPR015424">
    <property type="entry name" value="PyrdxlP-dep_Trfase"/>
</dbReference>
<dbReference type="GO" id="GO:0008483">
    <property type="term" value="F:transaminase activity"/>
    <property type="evidence" value="ECO:0007669"/>
    <property type="project" value="UniProtKB-KW"/>
</dbReference>
<dbReference type="PANTHER" id="PTHR46577:SF1">
    <property type="entry name" value="HTH-TYPE TRANSCRIPTIONAL REGULATORY PROTEIN GABR"/>
    <property type="match status" value="1"/>
</dbReference>
<evidence type="ECO:0000313" key="8">
    <source>
        <dbReference type="Proteomes" id="UP000290408"/>
    </source>
</evidence>
<dbReference type="EMBL" id="CP036164">
    <property type="protein sequence ID" value="QBF45918.1"/>
    <property type="molecule type" value="Genomic_DNA"/>
</dbReference>
<dbReference type="Pfam" id="PF00392">
    <property type="entry name" value="GntR"/>
    <property type="match status" value="1"/>
</dbReference>
<keyword evidence="3" id="KW-0805">Transcription regulation</keyword>
<dbReference type="InterPro" id="IPR004839">
    <property type="entry name" value="Aminotransferase_I/II_large"/>
</dbReference>
<evidence type="ECO:0000256" key="5">
    <source>
        <dbReference type="ARBA" id="ARBA00023163"/>
    </source>
</evidence>
<evidence type="ECO:0000259" key="6">
    <source>
        <dbReference type="PROSITE" id="PS50949"/>
    </source>
</evidence>
<protein>
    <submittedName>
        <fullName evidence="7">Aminotransferase class I/II-fold pyridoxal phosphate-dependent enzyme</fullName>
    </submittedName>
</protein>
<dbReference type="GO" id="GO:0003700">
    <property type="term" value="F:DNA-binding transcription factor activity"/>
    <property type="evidence" value="ECO:0007669"/>
    <property type="project" value="InterPro"/>
</dbReference>
<proteinExistence type="inferred from homology"/>
<organism evidence="7 8">
    <name type="scientific">Janibacter limosus</name>
    <dbReference type="NCBI Taxonomy" id="53458"/>
    <lineage>
        <taxon>Bacteria</taxon>
        <taxon>Bacillati</taxon>
        <taxon>Actinomycetota</taxon>
        <taxon>Actinomycetes</taxon>
        <taxon>Micrococcales</taxon>
        <taxon>Intrasporangiaceae</taxon>
        <taxon>Janibacter</taxon>
    </lineage>
</organism>
<accession>A0A4V0ZAW5</accession>
<name>A0A4V0ZAW5_9MICO</name>
<dbReference type="PROSITE" id="PS50949">
    <property type="entry name" value="HTH_GNTR"/>
    <property type="match status" value="1"/>
</dbReference>
<dbReference type="GO" id="GO:0030170">
    <property type="term" value="F:pyridoxal phosphate binding"/>
    <property type="evidence" value="ECO:0007669"/>
    <property type="project" value="InterPro"/>
</dbReference>
<dbReference type="Pfam" id="PF00155">
    <property type="entry name" value="Aminotran_1_2"/>
    <property type="match status" value="1"/>
</dbReference>
<evidence type="ECO:0000256" key="1">
    <source>
        <dbReference type="ARBA" id="ARBA00005384"/>
    </source>
</evidence>
<dbReference type="SUPFAM" id="SSF53383">
    <property type="entry name" value="PLP-dependent transferases"/>
    <property type="match status" value="1"/>
</dbReference>
<keyword evidence="4" id="KW-0238">DNA-binding</keyword>
<dbReference type="GO" id="GO:0003677">
    <property type="term" value="F:DNA binding"/>
    <property type="evidence" value="ECO:0007669"/>
    <property type="project" value="UniProtKB-KW"/>
</dbReference>
<dbReference type="STRING" id="1216970.GCA_001570985_02444"/>
<dbReference type="Gene3D" id="3.40.640.10">
    <property type="entry name" value="Type I PLP-dependent aspartate aminotransferase-like (Major domain)"/>
    <property type="match status" value="1"/>
</dbReference>
<dbReference type="PANTHER" id="PTHR46577">
    <property type="entry name" value="HTH-TYPE TRANSCRIPTIONAL REGULATORY PROTEIN GABR"/>
    <property type="match status" value="1"/>
</dbReference>
<keyword evidence="2" id="KW-0663">Pyridoxal phosphate</keyword>
<dbReference type="CDD" id="cd07377">
    <property type="entry name" value="WHTH_GntR"/>
    <property type="match status" value="1"/>
</dbReference>
<dbReference type="InterPro" id="IPR036388">
    <property type="entry name" value="WH-like_DNA-bd_sf"/>
</dbReference>
<dbReference type="Gene3D" id="1.10.10.10">
    <property type="entry name" value="Winged helix-like DNA-binding domain superfamily/Winged helix DNA-binding domain"/>
    <property type="match status" value="1"/>
</dbReference>
<keyword evidence="7" id="KW-0808">Transferase</keyword>
<dbReference type="AlphaFoldDB" id="A0A4V0ZAW5"/>
<feature type="domain" description="HTH gntR-type" evidence="6">
    <location>
        <begin position="19"/>
        <end position="87"/>
    </location>
</feature>
<evidence type="ECO:0000256" key="4">
    <source>
        <dbReference type="ARBA" id="ARBA00023125"/>
    </source>
</evidence>
<sequence length="452" mass="48059">MSAPPRLRGVTTDAAAISGGTAAEIADSVRGLVERGHLSPGDALPPVRALAEQLGVNRNTAVAAYRVLARSGVVVSQGRAGTRVARRSRVPQEGFADAGSLRDVGTGNPDPHLIPDLGPALAAAAGRHVLYGEPTIDRDLLAWAREWMAPDVPADAEQLRLTLTSGAVDAVERLLAQALQRDDTVALEDPCFLASIHLAQLGGYRAVPVPVDAEGMTVDGLRDALAQGVRAVVCTPRAQNPTGASLSARRAAALREVMSAHPYVLVVQDDYYSYLSRQPFHSIVGPEHQRWALVRSVSKFAGPDMCLAVTACDADTASRLEMRLSPGTTWVSHLLQRITHSVMTDEAALGLIDQAGAHYAKRNAGFAALLTEQGLPTVAGDGMSLWVGLPVSARAVAERMTRRGWLVRTGDDFRLEQTEEPSRHLRLTVHDLGDEDAATLVADLVEAVHEAG</sequence>
<keyword evidence="8" id="KW-1185">Reference proteome</keyword>
<dbReference type="SUPFAM" id="SSF46785">
    <property type="entry name" value="Winged helix' DNA-binding domain"/>
    <property type="match status" value="1"/>
</dbReference>
<dbReference type="InterPro" id="IPR000524">
    <property type="entry name" value="Tscrpt_reg_HTH_GntR"/>
</dbReference>
<dbReference type="InterPro" id="IPR015421">
    <property type="entry name" value="PyrdxlP-dep_Trfase_major"/>
</dbReference>
<keyword evidence="7" id="KW-0032">Aminotransferase</keyword>
<gene>
    <name evidence="7" type="ORF">EXU32_06410</name>
</gene>
<dbReference type="OrthoDB" id="4307011at2"/>
<reference evidence="7 8" key="1">
    <citation type="submission" date="2019-02" db="EMBL/GenBank/DDBJ databases">
        <title>Genomic data mining of an Antarctic deep-sea actinobacterium, Janibacterlimosus P3-3-X1.</title>
        <authorList>
            <person name="Liao L."/>
            <person name="Chen B."/>
        </authorList>
    </citation>
    <scope>NUCLEOTIDE SEQUENCE [LARGE SCALE GENOMIC DNA]</scope>
    <source>
        <strain evidence="7 8">P3-3-X1</strain>
    </source>
</reference>
<evidence type="ECO:0000256" key="3">
    <source>
        <dbReference type="ARBA" id="ARBA00023015"/>
    </source>
</evidence>
<comment type="similarity">
    <text evidence="1">In the C-terminal section; belongs to the class-I pyridoxal-phosphate-dependent aminotransferase family.</text>
</comment>
<keyword evidence="5" id="KW-0804">Transcription</keyword>
<evidence type="ECO:0000256" key="2">
    <source>
        <dbReference type="ARBA" id="ARBA00022898"/>
    </source>
</evidence>
<dbReference type="Proteomes" id="UP000290408">
    <property type="component" value="Chromosome"/>
</dbReference>
<dbReference type="InterPro" id="IPR036390">
    <property type="entry name" value="WH_DNA-bd_sf"/>
</dbReference>
<evidence type="ECO:0000313" key="7">
    <source>
        <dbReference type="EMBL" id="QBF45918.1"/>
    </source>
</evidence>